<keyword evidence="2" id="KW-1185">Reference proteome</keyword>
<evidence type="ECO:0000313" key="2">
    <source>
        <dbReference type="Proteomes" id="UP001239111"/>
    </source>
</evidence>
<comment type="caution">
    <text evidence="1">The sequence shown here is derived from an EMBL/GenBank/DDBJ whole genome shotgun (WGS) entry which is preliminary data.</text>
</comment>
<organism evidence="1 2">
    <name type="scientific">Eretmocerus hayati</name>
    <dbReference type="NCBI Taxonomy" id="131215"/>
    <lineage>
        <taxon>Eukaryota</taxon>
        <taxon>Metazoa</taxon>
        <taxon>Ecdysozoa</taxon>
        <taxon>Arthropoda</taxon>
        <taxon>Hexapoda</taxon>
        <taxon>Insecta</taxon>
        <taxon>Pterygota</taxon>
        <taxon>Neoptera</taxon>
        <taxon>Endopterygota</taxon>
        <taxon>Hymenoptera</taxon>
        <taxon>Apocrita</taxon>
        <taxon>Proctotrupomorpha</taxon>
        <taxon>Chalcidoidea</taxon>
        <taxon>Aphelinidae</taxon>
        <taxon>Aphelininae</taxon>
        <taxon>Eretmocerus</taxon>
    </lineage>
</organism>
<gene>
    <name evidence="1" type="ORF">QAD02_001881</name>
</gene>
<reference evidence="1" key="1">
    <citation type="submission" date="2023-04" db="EMBL/GenBank/DDBJ databases">
        <title>A chromosome-level genome assembly of the parasitoid wasp Eretmocerus hayati.</title>
        <authorList>
            <person name="Zhong Y."/>
            <person name="Liu S."/>
            <person name="Liu Y."/>
        </authorList>
    </citation>
    <scope>NUCLEOTIDE SEQUENCE</scope>
    <source>
        <strain evidence="1">ZJU_SS_LIU_2023</strain>
    </source>
</reference>
<evidence type="ECO:0000313" key="1">
    <source>
        <dbReference type="EMBL" id="KAJ8670622.1"/>
    </source>
</evidence>
<accession>A0ACC2NHP3</accession>
<sequence>MSVKKPVNLIDAITDEIALEGLDGITLEALWLRISVRLGQPLPLKDGFMQQIWNIVLQLDDVWEYELETPRKNLVIFDHFELEYLKIESEKDVDYNDIYIHFPIEDEKTGNRGSCSTYYTRKNVTDEVKHLTVAEALQRYGQKLVIVASQILREQALYSNSVNPNLHLPLTHYCVLERVGRARKIGEITLKKIKNFKEDAKTLFYVRKCLQTYGLIKKQIYYQGNTGKHYNGQNTGTLVHLTRFFHARKPKVIVWAEHLIDYLKSKENYAAEYNEVKNELNIEYGIKKFFKIQMLQKVFRTDVKVPYRSYYPTSADKEWAVKSNPTKERIIKLVTLSDPNIEISDIWRSEEVEEVEEQVQMNIAAQKFNVPYLKQAYDYFESKESGGATQTELKTDLGLTRLTSRTFVRNLVKANVVSIYLDDVGRQRLTKFVSHKFESKSSLRKQFEEEMSKIKEHKRSIQVEKEKFPQIEKNVVDDNSQDCLTPEKTKLEHHDELFLSDETVSLIRAENDQKFARVNSLLKKYKLYQSVSKYSYTSSKNRSSVLKSLTLKSDLATNLKMNEVEITGKTPDGTAVSQEHNLKNENLEDGGLITNRSNKNGHTDVLGSDFYKAIETKLIVEKPECKKKSNRVAVVGLMQELNDDKSQKPNLSYRLLRRANLIIDSVRKHKIIEDFHKLMKFIHAEEDKEGLDFKIDKHSLIRLLQKLMEDNLIKNITLIISHKNDSKQKVVNLICDPSINVDDPAVQSVVEQIKLKFCMMEAPALRQGDKPTLAKKTRFYNEPKLVVGKINYRKDNRIGKKHGYTPKFIRMKTMHLFLFYLIYDHPKKEIPKDNFLRNLEQQGYSDIDIDDHVSIYSTEIGWKMFVPPLPEHRGYPNGWAMMCDILMRMPLSLFVKVHNVNWEVPGLIELLEHPIHQHTLVRSVPVAIRNLLFVRRKYLFSIHEIVTRLCYMGLVQFGPQMLKEKDQVFIYLNRRAELLDTTSSAAGYHKIEDKPYPVTKYEFTSLSVVENYWYELWNTCINTCLGGRSIVEGKDILLEDLARKVEMIQALRVRQPEEAIECDTGFMPGDRKGAAGIDSAFFPHLKRNWSWMSVPTKQTTKKENRPLQQNSQTAKSSKIGPKKGPQRKRSNLLRQNQSKASGKSGNSKDATRSNVRAKDEKGYVNIDFPLAQASKPPKVVRKVMPRKPMRKRDKLDEIDFSALQRMEKLRVDWEAHEDNILLVCKVATVYLCPNPRRNQISFITIRDVLRSYSFTSHNKTSRACQRRLLYMLKQPKTVNSVLLGVEEVKQDYLIKKRFGSQVDSVRGETEDPADFDKKIAKTFKELVAYIAKKYYNISSMNQREPVVLPKTIQEFNLFYKLKLPTKTMKSPGISKEIREINDIHTATINSVIHSSMCCGKERRSWAYQLFKVYQQYPEYLLRSAMMKIRADQMVIMKKNYMCAHKKFGNCMPMSSSQYQLSSSYYYKFQTKWPYEVFSQCYGILYSLFEHYSRQGVGEVESKANCSGTVALIHDLLSTDILKIDIEIPDQIIMLDPGTPEKDEVYKRIADRYKAILKSLSYENSEQYAHFMSKVSEFDEESHIDSVENMIVSEEQSDFVKVRSMKRPGENIEVQSEAKKQKIDDVHCHNGKSIESSTCVANKSLDVDSQASQNTVPIKTTDDITISGQCSGEGMDVDCNEVAIYESQFKKCRNKITVDNEQLGVLETSGIQSDLRNSQTTCTIADQSIPLKVFDHGQSSSNATESMTVIHSSNIVSPPPKTSKLGTVRVNELLERSVSDFAPDDDEKPSEIHDAVTRYTRIAMLKMREELHGLTLFDCHHAHEFFVVNAFKMFQSFNVNKDDCLTKYRGMELPEKLLPIDVESINNVLDDVKKHAVFPRNTLSPDELKNETQQAGLFNWEDVNNVWKFIKSKAEFGATLYEIVNYFDNLQDHLAGMLSFLCGKRVVLRAGIVTVRYIHHRYVNPWIIHSYKILRLDKESHPTVPGGSVYVFDDDDKEDRENKRVTTAANLFYKSPNESATNDCVESTTDLQKESEEKMIEHDAVTLNHVDDEKQNDHVSDSNEKSREEDDGTEESAPPDQKRLRRNRTVLLKQKDIYRAAKLLDFNTAEEIRVVIKPWIRIDGVLNRRVLDRMLGAVLCYCMEKPGLPLTVVQKRFSPALQPYHTRELLEILVKLKCVEMKVQKMPKVTLFSRPAQIHLDGNSDLIADSNAIIIEVSVQASLKFGMFLSNRSYNLDFLSTL</sequence>
<protein>
    <submittedName>
        <fullName evidence="1">Uncharacterized protein</fullName>
    </submittedName>
</protein>
<proteinExistence type="predicted"/>
<name>A0ACC2NHP3_9HYME</name>
<dbReference type="Proteomes" id="UP001239111">
    <property type="component" value="Chromosome 3"/>
</dbReference>
<dbReference type="EMBL" id="CM056743">
    <property type="protein sequence ID" value="KAJ8670622.1"/>
    <property type="molecule type" value="Genomic_DNA"/>
</dbReference>